<sequence length="350" mass="39031">MEDMEEWPKMEPHSVDYEYDNLKEFYQNNNYEDIFPGYKQSVTLHAQMDSGNPTEGPGTEIGWFLWGITAEQLPILIGVTAGGIVLVMTMIGLLLWRCCQDVTDTNKSYYLQQSVEDLEGKHAHGQILQSESAVFLSSTKPGSQAYQSCLVDKGSDVGANVITRSQSAPVKDHEQGPSCTTKKAKKMRPMSQPLQFNPSDASFAVRHVNAAGLPPQLVAMHLPEIPEMSQRSCDGLDQYSLYASSSVLDETSDKTFPHAQLSEAVLKTRSLPAWVRARPRPLSTEDDLSDLYAKVSFSKKRKNRMRNDSAAAIALNKSRSQFIQFPFVHKDTDSLVDNEAVVVYDERTAL</sequence>
<dbReference type="AlphaFoldDB" id="T1IR06"/>
<keyword evidence="2" id="KW-1133">Transmembrane helix</keyword>
<proteinExistence type="predicted"/>
<keyword evidence="2" id="KW-0472">Membrane</keyword>
<dbReference type="PhylomeDB" id="T1IR06"/>
<feature type="region of interest" description="Disordered" evidence="1">
    <location>
        <begin position="167"/>
        <end position="191"/>
    </location>
</feature>
<organism evidence="3 4">
    <name type="scientific">Strigamia maritima</name>
    <name type="common">European centipede</name>
    <name type="synonym">Geophilus maritimus</name>
    <dbReference type="NCBI Taxonomy" id="126957"/>
    <lineage>
        <taxon>Eukaryota</taxon>
        <taxon>Metazoa</taxon>
        <taxon>Ecdysozoa</taxon>
        <taxon>Arthropoda</taxon>
        <taxon>Myriapoda</taxon>
        <taxon>Chilopoda</taxon>
        <taxon>Pleurostigmophora</taxon>
        <taxon>Geophilomorpha</taxon>
        <taxon>Linotaeniidae</taxon>
        <taxon>Strigamia</taxon>
    </lineage>
</organism>
<dbReference type="EMBL" id="JH431327">
    <property type="status" value="NOT_ANNOTATED_CDS"/>
    <property type="molecule type" value="Genomic_DNA"/>
</dbReference>
<reference evidence="3" key="2">
    <citation type="submission" date="2015-02" db="UniProtKB">
        <authorList>
            <consortium name="EnsemblMetazoa"/>
        </authorList>
    </citation>
    <scope>IDENTIFICATION</scope>
</reference>
<keyword evidence="2" id="KW-0812">Transmembrane</keyword>
<evidence type="ECO:0000313" key="4">
    <source>
        <dbReference type="Proteomes" id="UP000014500"/>
    </source>
</evidence>
<protein>
    <submittedName>
        <fullName evidence="3">Uncharacterized protein</fullName>
    </submittedName>
</protein>
<feature type="transmembrane region" description="Helical" evidence="2">
    <location>
        <begin position="73"/>
        <end position="96"/>
    </location>
</feature>
<evidence type="ECO:0000256" key="2">
    <source>
        <dbReference type="SAM" id="Phobius"/>
    </source>
</evidence>
<dbReference type="STRING" id="126957.T1IR06"/>
<name>T1IR06_STRMM</name>
<evidence type="ECO:0000256" key="1">
    <source>
        <dbReference type="SAM" id="MobiDB-lite"/>
    </source>
</evidence>
<dbReference type="Proteomes" id="UP000014500">
    <property type="component" value="Unassembled WGS sequence"/>
</dbReference>
<evidence type="ECO:0000313" key="3">
    <source>
        <dbReference type="EnsemblMetazoa" id="SMAR003487-PA"/>
    </source>
</evidence>
<keyword evidence="4" id="KW-1185">Reference proteome</keyword>
<accession>T1IR06</accession>
<dbReference type="eggNOG" id="ENOG502RYMH">
    <property type="taxonomic scope" value="Eukaryota"/>
</dbReference>
<dbReference type="HOGENOM" id="CLU_834738_0_0_1"/>
<reference evidence="4" key="1">
    <citation type="submission" date="2011-05" db="EMBL/GenBank/DDBJ databases">
        <authorList>
            <person name="Richards S.R."/>
            <person name="Qu J."/>
            <person name="Jiang H."/>
            <person name="Jhangiani S.N."/>
            <person name="Agravi P."/>
            <person name="Goodspeed R."/>
            <person name="Gross S."/>
            <person name="Mandapat C."/>
            <person name="Jackson L."/>
            <person name="Mathew T."/>
            <person name="Pu L."/>
            <person name="Thornton R."/>
            <person name="Saada N."/>
            <person name="Wilczek-Boney K.B."/>
            <person name="Lee S."/>
            <person name="Kovar C."/>
            <person name="Wu Y."/>
            <person name="Scherer S.E."/>
            <person name="Worley K.C."/>
            <person name="Muzny D.M."/>
            <person name="Gibbs R."/>
        </authorList>
    </citation>
    <scope>NUCLEOTIDE SEQUENCE</scope>
    <source>
        <strain evidence="4">Brora</strain>
    </source>
</reference>
<dbReference type="EnsemblMetazoa" id="SMAR003487-RA">
    <property type="protein sequence ID" value="SMAR003487-PA"/>
    <property type="gene ID" value="SMAR003487"/>
</dbReference>